<evidence type="ECO:0000256" key="7">
    <source>
        <dbReference type="PROSITE-ProRule" id="PRU01343"/>
    </source>
</evidence>
<feature type="compositionally biased region" description="Gly residues" evidence="8">
    <location>
        <begin position="407"/>
        <end position="437"/>
    </location>
</feature>
<feature type="region of interest" description="Disordered" evidence="8">
    <location>
        <begin position="1"/>
        <end position="60"/>
    </location>
</feature>
<dbReference type="InterPro" id="IPR010666">
    <property type="entry name" value="Znf_GRF"/>
</dbReference>
<dbReference type="PROSITE" id="PS51999">
    <property type="entry name" value="ZF_GRF"/>
    <property type="match status" value="1"/>
</dbReference>
<dbReference type="GO" id="GO:0000175">
    <property type="term" value="F:3'-5'-RNA exonuclease activity"/>
    <property type="evidence" value="ECO:0007669"/>
    <property type="project" value="InterPro"/>
</dbReference>
<evidence type="ECO:0000256" key="4">
    <source>
        <dbReference type="ARBA" id="ARBA00022801"/>
    </source>
</evidence>
<dbReference type="Pfam" id="PF00929">
    <property type="entry name" value="RNase_T"/>
    <property type="match status" value="2"/>
</dbReference>
<feature type="compositionally biased region" description="Low complexity" evidence="8">
    <location>
        <begin position="453"/>
        <end position="469"/>
    </location>
</feature>
<name>A0A836B688_9CHLO</name>
<reference evidence="10" key="1">
    <citation type="journal article" date="2020" name="bioRxiv">
        <title>Comparative genomics of Chlamydomonas.</title>
        <authorList>
            <person name="Craig R.J."/>
            <person name="Hasan A.R."/>
            <person name="Ness R.W."/>
            <person name="Keightley P.D."/>
        </authorList>
    </citation>
    <scope>NUCLEOTIDE SEQUENCE</scope>
    <source>
        <strain evidence="10">CCAP 11/173</strain>
    </source>
</reference>
<feature type="region of interest" description="Disordered" evidence="8">
    <location>
        <begin position="176"/>
        <end position="205"/>
    </location>
</feature>
<keyword evidence="2" id="KW-0479">Metal-binding</keyword>
<evidence type="ECO:0000256" key="3">
    <source>
        <dbReference type="ARBA" id="ARBA00022771"/>
    </source>
</evidence>
<dbReference type="Gene3D" id="3.30.420.10">
    <property type="entry name" value="Ribonuclease H-like superfamily/Ribonuclease H"/>
    <property type="match status" value="1"/>
</dbReference>
<dbReference type="PANTHER" id="PTHR23044">
    <property type="entry name" value="3'-5' EXONUCLEASE ERI1-RELATED"/>
    <property type="match status" value="1"/>
</dbReference>
<evidence type="ECO:0000259" key="9">
    <source>
        <dbReference type="PROSITE" id="PS51999"/>
    </source>
</evidence>
<organism evidence="10 11">
    <name type="scientific">Chlamydomonas schloesseri</name>
    <dbReference type="NCBI Taxonomy" id="2026947"/>
    <lineage>
        <taxon>Eukaryota</taxon>
        <taxon>Viridiplantae</taxon>
        <taxon>Chlorophyta</taxon>
        <taxon>core chlorophytes</taxon>
        <taxon>Chlorophyceae</taxon>
        <taxon>CS clade</taxon>
        <taxon>Chlamydomonadales</taxon>
        <taxon>Chlamydomonadaceae</taxon>
        <taxon>Chlamydomonas</taxon>
    </lineage>
</organism>
<keyword evidence="5" id="KW-0862">Zinc</keyword>
<keyword evidence="4" id="KW-0378">Hydrolase</keyword>
<dbReference type="SMART" id="SM00479">
    <property type="entry name" value="EXOIII"/>
    <property type="match status" value="1"/>
</dbReference>
<dbReference type="Proteomes" id="UP000613740">
    <property type="component" value="Unassembled WGS sequence"/>
</dbReference>
<evidence type="ECO:0000256" key="2">
    <source>
        <dbReference type="ARBA" id="ARBA00022723"/>
    </source>
</evidence>
<keyword evidence="11" id="KW-1185">Reference proteome</keyword>
<evidence type="ECO:0000256" key="6">
    <source>
        <dbReference type="ARBA" id="ARBA00022839"/>
    </source>
</evidence>
<dbReference type="OrthoDB" id="438618at2759"/>
<accession>A0A836B688</accession>
<comment type="caution">
    <text evidence="10">The sequence shown here is derived from an EMBL/GenBank/DDBJ whole genome shotgun (WGS) entry which is preliminary data.</text>
</comment>
<dbReference type="SUPFAM" id="SSF53098">
    <property type="entry name" value="Ribonuclease H-like"/>
    <property type="match status" value="1"/>
</dbReference>
<evidence type="ECO:0000256" key="1">
    <source>
        <dbReference type="ARBA" id="ARBA00022722"/>
    </source>
</evidence>
<dbReference type="InterPro" id="IPR047201">
    <property type="entry name" value="ERI-1_3'hExo-like"/>
</dbReference>
<protein>
    <recommendedName>
        <fullName evidence="9">GRF-type domain-containing protein</fullName>
    </recommendedName>
</protein>
<sequence length="575" mass="59555">MISGEAGAVPQAVDATGGPTGERDAGLGVRPPDAEGAAGPASTSGRPAGGNGSEPPAKRPRLADLFAKPTAKTFSRQVHDLFLVLDLEATCTKRRDLFPIEIIELSCVLLDAHSLAVRGEFQAYVRPTEHPRLDPFCVELTGIEQHQVDAAPLLGEVLGRLQAWLEGLGALPGPGLSGAESQVQGKAQGPGPEPGPGRGRGPGGADLSLLPVTWTDWDLKVCLETECEWRQLPRPPYLRRWCNLKRLFTQRYKRTSNLRACVESLGLEWQGRAHSGLDDSRNTAALVAKMARDGAVLRVTDSFKQQPPQQAQQPVQQPPQQAQQPPQQPPQPAQHEQQGRAREQQAHQGAGEARTAAGGDDGWEGPGRAGATLAAVADGEGTPTRGGDGPGEQLDPGGSQVETPGAYGRGGGSGGGVVRAAGGSSGKGSASGRGKGCGLKQTVLSITPRKQEPSQPLSSSASPAADSAAAGDELCDGGALAALAAVLPSAATAPPLYDSAGRWLGRCRCGVAARSRTVKKPGPNLGRHFYSCGRWTLTDRSRQCNFFAFADSLQLAPGAAPAGGRAGGGGSGARR</sequence>
<dbReference type="InterPro" id="IPR036397">
    <property type="entry name" value="RNaseH_sf"/>
</dbReference>
<dbReference type="GO" id="GO:0008270">
    <property type="term" value="F:zinc ion binding"/>
    <property type="evidence" value="ECO:0007669"/>
    <property type="project" value="UniProtKB-KW"/>
</dbReference>
<keyword evidence="3 7" id="KW-0863">Zinc-finger</keyword>
<evidence type="ECO:0000313" key="10">
    <source>
        <dbReference type="EMBL" id="KAG2448643.1"/>
    </source>
</evidence>
<keyword evidence="6" id="KW-0269">Exonuclease</keyword>
<evidence type="ECO:0000256" key="5">
    <source>
        <dbReference type="ARBA" id="ARBA00022833"/>
    </source>
</evidence>
<dbReference type="PANTHER" id="PTHR23044:SF61">
    <property type="entry name" value="3'-5' EXORIBONUCLEASE 1-RELATED"/>
    <property type="match status" value="1"/>
</dbReference>
<feature type="compositionally biased region" description="Low complexity" evidence="8">
    <location>
        <begin position="305"/>
        <end position="325"/>
    </location>
</feature>
<dbReference type="InterPro" id="IPR051274">
    <property type="entry name" value="3-5_Exoribonuclease"/>
</dbReference>
<feature type="region of interest" description="Disordered" evidence="8">
    <location>
        <begin position="303"/>
        <end position="469"/>
    </location>
</feature>
<keyword evidence="1" id="KW-0540">Nuclease</keyword>
<evidence type="ECO:0000256" key="8">
    <source>
        <dbReference type="SAM" id="MobiDB-lite"/>
    </source>
</evidence>
<feature type="domain" description="GRF-type" evidence="9">
    <location>
        <begin position="507"/>
        <end position="553"/>
    </location>
</feature>
<proteinExistence type="predicted"/>
<dbReference type="Pfam" id="PF06839">
    <property type="entry name" value="Zn_ribbon_GRF"/>
    <property type="match status" value="1"/>
</dbReference>
<dbReference type="CDD" id="cd06133">
    <property type="entry name" value="ERI-1_3'hExo_like"/>
    <property type="match status" value="1"/>
</dbReference>
<gene>
    <name evidence="10" type="ORF">HYH02_006530</name>
</gene>
<dbReference type="InterPro" id="IPR013520">
    <property type="entry name" value="Ribonucl_H"/>
</dbReference>
<dbReference type="InterPro" id="IPR012337">
    <property type="entry name" value="RNaseH-like_sf"/>
</dbReference>
<evidence type="ECO:0000313" key="11">
    <source>
        <dbReference type="Proteomes" id="UP000613740"/>
    </source>
</evidence>
<dbReference type="GO" id="GO:0003676">
    <property type="term" value="F:nucleic acid binding"/>
    <property type="evidence" value="ECO:0007669"/>
    <property type="project" value="InterPro"/>
</dbReference>
<dbReference type="AlphaFoldDB" id="A0A836B688"/>
<dbReference type="EMBL" id="JAEHOD010000017">
    <property type="protein sequence ID" value="KAG2448643.1"/>
    <property type="molecule type" value="Genomic_DNA"/>
</dbReference>